<reference evidence="3 4" key="1">
    <citation type="submission" date="2020-05" db="EMBL/GenBank/DDBJ databases">
        <title>Vigna angularis (adzuki bean) Var. LongXiaoDou No. 4 denovo assembly.</title>
        <authorList>
            <person name="Xiang H."/>
        </authorList>
    </citation>
    <scope>NUCLEOTIDE SEQUENCE [LARGE SCALE GENOMIC DNA]</scope>
    <source>
        <tissue evidence="3">Leaf</tissue>
    </source>
</reference>
<gene>
    <name evidence="3" type="ORF">HKW66_Vig0184920</name>
</gene>
<evidence type="ECO:0000256" key="2">
    <source>
        <dbReference type="SAM" id="MobiDB-lite"/>
    </source>
</evidence>
<evidence type="ECO:0000313" key="4">
    <source>
        <dbReference type="Proteomes" id="UP000743370"/>
    </source>
</evidence>
<accession>A0A8T0KU00</accession>
<feature type="region of interest" description="Disordered" evidence="2">
    <location>
        <begin position="178"/>
        <end position="200"/>
    </location>
</feature>
<name>A0A8T0KU00_PHAAN</name>
<keyword evidence="1" id="KW-0175">Coiled coil</keyword>
<comment type="caution">
    <text evidence="3">The sequence shown here is derived from an EMBL/GenBank/DDBJ whole genome shotgun (WGS) entry which is preliminary data.</text>
</comment>
<evidence type="ECO:0000256" key="1">
    <source>
        <dbReference type="SAM" id="Coils"/>
    </source>
</evidence>
<evidence type="ECO:0000313" key="3">
    <source>
        <dbReference type="EMBL" id="KAG2403206.1"/>
    </source>
</evidence>
<sequence>MRTDIVKEAFDGHHNGRVKNNFQSQCLSDIVVEKKALVGIIIEKEDSIAKLEKVVEKLGMFLAQKRQQKVDDMCTIFQKSNLEKLNYDIVADLETDVARLQHDLISKMAATEEARADASELRKNLREKKGEVRIRDLERKIGVLETKEIEEKNKKIRFEEEEMRQSVRIEEGDADIGDTLMAPYVTPDESSIVPDECCRD</sequence>
<dbReference type="EMBL" id="JABFOF010000003">
    <property type="protein sequence ID" value="KAG2403206.1"/>
    <property type="molecule type" value="Genomic_DNA"/>
</dbReference>
<dbReference type="AlphaFoldDB" id="A0A8T0KU00"/>
<organism evidence="3 4">
    <name type="scientific">Phaseolus angularis</name>
    <name type="common">Azuki bean</name>
    <name type="synonym">Vigna angularis</name>
    <dbReference type="NCBI Taxonomy" id="3914"/>
    <lineage>
        <taxon>Eukaryota</taxon>
        <taxon>Viridiplantae</taxon>
        <taxon>Streptophyta</taxon>
        <taxon>Embryophyta</taxon>
        <taxon>Tracheophyta</taxon>
        <taxon>Spermatophyta</taxon>
        <taxon>Magnoliopsida</taxon>
        <taxon>eudicotyledons</taxon>
        <taxon>Gunneridae</taxon>
        <taxon>Pentapetalae</taxon>
        <taxon>rosids</taxon>
        <taxon>fabids</taxon>
        <taxon>Fabales</taxon>
        <taxon>Fabaceae</taxon>
        <taxon>Papilionoideae</taxon>
        <taxon>50 kb inversion clade</taxon>
        <taxon>NPAAA clade</taxon>
        <taxon>indigoferoid/millettioid clade</taxon>
        <taxon>Phaseoleae</taxon>
        <taxon>Vigna</taxon>
    </lineage>
</organism>
<feature type="coiled-coil region" evidence="1">
    <location>
        <begin position="108"/>
        <end position="154"/>
    </location>
</feature>
<dbReference type="Proteomes" id="UP000743370">
    <property type="component" value="Unassembled WGS sequence"/>
</dbReference>
<proteinExistence type="predicted"/>
<protein>
    <submittedName>
        <fullName evidence="3">Uncharacterized protein</fullName>
    </submittedName>
</protein>